<keyword evidence="3" id="KW-1185">Reference proteome</keyword>
<feature type="compositionally biased region" description="Basic and acidic residues" evidence="1">
    <location>
        <begin position="180"/>
        <end position="210"/>
    </location>
</feature>
<evidence type="ECO:0000313" key="2">
    <source>
        <dbReference type="EMBL" id="ORC84501.1"/>
    </source>
</evidence>
<dbReference type="GeneID" id="39989946"/>
<feature type="compositionally biased region" description="Basic and acidic residues" evidence="1">
    <location>
        <begin position="144"/>
        <end position="156"/>
    </location>
</feature>
<evidence type="ECO:0000313" key="3">
    <source>
        <dbReference type="Proteomes" id="UP000192257"/>
    </source>
</evidence>
<feature type="region of interest" description="Disordered" evidence="1">
    <location>
        <begin position="143"/>
        <end position="163"/>
    </location>
</feature>
<sequence length="509" mass="57339">MPPRRHRRHASAGVAEAMPKAKTQEQQQQQQPEETPKVEMQDVKTAEIVAPKVVPVEPIPPPPPQVAADANTPANTTVLQENSTAEMQMSAVPTSTVQTETTRSVVTKLAKKRKPKLSFLFEEEGQDVDDAKRKPKLAFLFDEDASRDKDLEKEPPQHVQNSVSNIEKVIEEVNKSSIENKAEEVDTTSEKPVVKVESSRPIRRAMEYSKRAKQRHKEQKIIDNQDDNTEANKVTNESNIDENVLLNSTNTTTQLKDNQEDNQHIIEREKVALSSPSVIDPVESKENQRKLHDTKMQISNEVPNKNGARHVNVMITKPLKRNRHFHTIEKEVTKDVLSSSKPVSEGELGVSTDSDINSVTEQTAPVKDNIDQPQLSHSSSETKLENGNTMTRKMSKLSKLAKRKKIKRHLGVEKLLNEESESNTMKAEEEATRKRAEEEAARKKAEEEAARKKAEEESARKKAEEEAARKKAEEEAARKKAEEEAARKKAEEEAARKKAEEEAARKKAE</sequence>
<evidence type="ECO:0000256" key="1">
    <source>
        <dbReference type="SAM" id="MobiDB-lite"/>
    </source>
</evidence>
<feature type="compositionally biased region" description="Basic residues" evidence="1">
    <location>
        <begin position="1"/>
        <end position="10"/>
    </location>
</feature>
<feature type="region of interest" description="Disordered" evidence="1">
    <location>
        <begin position="336"/>
        <end position="509"/>
    </location>
</feature>
<dbReference type="AlphaFoldDB" id="A0A1X0NIT4"/>
<reference evidence="2 3" key="1">
    <citation type="submission" date="2017-03" db="EMBL/GenBank/DDBJ databases">
        <title>An alternative strategy for trypanosome survival in the mammalian bloodstream revealed through genome and transcriptome analysis of the ubiquitous bovine parasite Trypanosoma (Megatrypanum) theileri.</title>
        <authorList>
            <person name="Kelly S."/>
            <person name="Ivens A."/>
            <person name="Mott A."/>
            <person name="O'Neill E."/>
            <person name="Emms D."/>
            <person name="Macleod O."/>
            <person name="Voorheis P."/>
            <person name="Matthews J."/>
            <person name="Matthews K."/>
            <person name="Carrington M."/>
        </authorList>
    </citation>
    <scope>NUCLEOTIDE SEQUENCE [LARGE SCALE GENOMIC DNA]</scope>
    <source>
        <strain evidence="2">Edinburgh</strain>
    </source>
</reference>
<feature type="compositionally biased region" description="Basic and acidic residues" evidence="1">
    <location>
        <begin position="426"/>
        <end position="509"/>
    </location>
</feature>
<gene>
    <name evidence="2" type="ORF">TM35_000441570</name>
</gene>
<dbReference type="OrthoDB" id="10679823at2759"/>
<feature type="compositionally biased region" description="Low complexity" evidence="1">
    <location>
        <begin position="24"/>
        <end position="33"/>
    </location>
</feature>
<dbReference type="RefSeq" id="XP_028878567.1">
    <property type="nucleotide sequence ID" value="XM_029030166.1"/>
</dbReference>
<feature type="compositionally biased region" description="Basic residues" evidence="1">
    <location>
        <begin position="393"/>
        <end position="409"/>
    </location>
</feature>
<name>A0A1X0NIT4_9TRYP</name>
<feature type="region of interest" description="Disordered" evidence="1">
    <location>
        <begin position="180"/>
        <end position="243"/>
    </location>
</feature>
<feature type="region of interest" description="Disordered" evidence="1">
    <location>
        <begin position="1"/>
        <end position="41"/>
    </location>
</feature>
<comment type="caution">
    <text evidence="2">The sequence shown here is derived from an EMBL/GenBank/DDBJ whole genome shotgun (WGS) entry which is preliminary data.</text>
</comment>
<dbReference type="EMBL" id="NBCO01000044">
    <property type="protein sequence ID" value="ORC84501.1"/>
    <property type="molecule type" value="Genomic_DNA"/>
</dbReference>
<accession>A0A1X0NIT4</accession>
<dbReference type="Proteomes" id="UP000192257">
    <property type="component" value="Unassembled WGS sequence"/>
</dbReference>
<organism evidence="2 3">
    <name type="scientific">Trypanosoma theileri</name>
    <dbReference type="NCBI Taxonomy" id="67003"/>
    <lineage>
        <taxon>Eukaryota</taxon>
        <taxon>Discoba</taxon>
        <taxon>Euglenozoa</taxon>
        <taxon>Kinetoplastea</taxon>
        <taxon>Metakinetoplastina</taxon>
        <taxon>Trypanosomatida</taxon>
        <taxon>Trypanosomatidae</taxon>
        <taxon>Trypanosoma</taxon>
    </lineage>
</organism>
<feature type="compositionally biased region" description="Polar residues" evidence="1">
    <location>
        <begin position="351"/>
        <end position="363"/>
    </location>
</feature>
<proteinExistence type="predicted"/>
<feature type="compositionally biased region" description="Polar residues" evidence="1">
    <location>
        <begin position="371"/>
        <end position="391"/>
    </location>
</feature>
<dbReference type="VEuPathDB" id="TriTrypDB:TM35_000441570"/>
<feature type="non-terminal residue" evidence="2">
    <location>
        <position position="509"/>
    </location>
</feature>
<protein>
    <submittedName>
        <fullName evidence="2">Kinetoplast-associated protein</fullName>
    </submittedName>
</protein>